<evidence type="ECO:0008006" key="8">
    <source>
        <dbReference type="Google" id="ProtNLM"/>
    </source>
</evidence>
<dbReference type="InterPro" id="IPR007343">
    <property type="entry name" value="Uncharacterised_pept_Zn_put"/>
</dbReference>
<accession>A0A4R8A3Q1</accession>
<proteinExistence type="predicted"/>
<keyword evidence="7" id="KW-1185">Reference proteome</keyword>
<keyword evidence="3" id="KW-1133">Transmembrane helix</keyword>
<protein>
    <recommendedName>
        <fullName evidence="8">Metalloprotease</fullName>
    </recommendedName>
</protein>
<dbReference type="AlphaFoldDB" id="A0A4R8A3Q1"/>
<feature type="region of interest" description="Disordered" evidence="5">
    <location>
        <begin position="1"/>
        <end position="31"/>
    </location>
</feature>
<sequence length="260" mass="28969">MTTAPAPVKPTAIRTSRQPKPIRTIPPPPSDSDLLTKNRLYSVGAMRSIGCHEPKVKPIALAAVRSYYTSLKACLDRAWPATVMAAGYQFRVPPMTIWSGAIQTPCGASTKYVSFYCGGDERIYPSGEEIVYVYHNWGTVQARRWATHVLPHEYGHHIQELSGMFQAYGRLYNQAPSAASKDQLTRRLELQASCLGHMFLAANKNSYPYTSQMLHDWSWRTITIANHGSVANQRYWISRGIALKRPGACNTWAAPAARVS</sequence>
<reference evidence="6 7" key="1">
    <citation type="submission" date="2019-03" db="EMBL/GenBank/DDBJ databases">
        <title>Genomic Encyclopedia of Type Strains, Phase III (KMG-III): the genomes of soil and plant-associated and newly described type strains.</title>
        <authorList>
            <person name="Whitman W."/>
        </authorList>
    </citation>
    <scope>NUCLEOTIDE SEQUENCE [LARGE SCALE GENOMIC DNA]</scope>
    <source>
        <strain evidence="6 7">VKM Ac-2570</strain>
    </source>
</reference>
<comment type="subcellular location">
    <subcellularLocation>
        <location evidence="1">Membrane</location>
        <topology evidence="1">Single-pass membrane protein</topology>
    </subcellularLocation>
</comment>
<evidence type="ECO:0000256" key="3">
    <source>
        <dbReference type="ARBA" id="ARBA00022989"/>
    </source>
</evidence>
<dbReference type="RefSeq" id="WP_166678142.1">
    <property type="nucleotide sequence ID" value="NZ_SODF01000001.1"/>
</dbReference>
<evidence type="ECO:0000256" key="2">
    <source>
        <dbReference type="ARBA" id="ARBA00022692"/>
    </source>
</evidence>
<evidence type="ECO:0000256" key="1">
    <source>
        <dbReference type="ARBA" id="ARBA00004167"/>
    </source>
</evidence>
<dbReference type="Proteomes" id="UP000295447">
    <property type="component" value="Unassembled WGS sequence"/>
</dbReference>
<evidence type="ECO:0000256" key="4">
    <source>
        <dbReference type="ARBA" id="ARBA00023136"/>
    </source>
</evidence>
<dbReference type="PANTHER" id="PTHR30168">
    <property type="entry name" value="PUTATIVE MEMBRANE PROTEIN YPFJ"/>
    <property type="match status" value="1"/>
</dbReference>
<name>A0A4R8A3Q1_9ACTN</name>
<dbReference type="PANTHER" id="PTHR30168:SF0">
    <property type="entry name" value="INNER MEMBRANE PROTEIN"/>
    <property type="match status" value="1"/>
</dbReference>
<evidence type="ECO:0000256" key="5">
    <source>
        <dbReference type="SAM" id="MobiDB-lite"/>
    </source>
</evidence>
<gene>
    <name evidence="6" type="ORF">EV650_3144</name>
</gene>
<comment type="caution">
    <text evidence="6">The sequence shown here is derived from an EMBL/GenBank/DDBJ whole genome shotgun (WGS) entry which is preliminary data.</text>
</comment>
<dbReference type="Pfam" id="PF04228">
    <property type="entry name" value="Zn_peptidase"/>
    <property type="match status" value="1"/>
</dbReference>
<organism evidence="6 7">
    <name type="scientific">Kribbella kalugense</name>
    <dbReference type="NCBI Taxonomy" id="2512221"/>
    <lineage>
        <taxon>Bacteria</taxon>
        <taxon>Bacillati</taxon>
        <taxon>Actinomycetota</taxon>
        <taxon>Actinomycetes</taxon>
        <taxon>Propionibacteriales</taxon>
        <taxon>Kribbellaceae</taxon>
        <taxon>Kribbella</taxon>
    </lineage>
</organism>
<evidence type="ECO:0000313" key="7">
    <source>
        <dbReference type="Proteomes" id="UP000295447"/>
    </source>
</evidence>
<dbReference type="EMBL" id="SODF01000001">
    <property type="protein sequence ID" value="TDW24271.1"/>
    <property type="molecule type" value="Genomic_DNA"/>
</dbReference>
<dbReference type="GO" id="GO:0016020">
    <property type="term" value="C:membrane"/>
    <property type="evidence" value="ECO:0007669"/>
    <property type="project" value="UniProtKB-SubCell"/>
</dbReference>
<keyword evidence="4" id="KW-0472">Membrane</keyword>
<evidence type="ECO:0000313" key="6">
    <source>
        <dbReference type="EMBL" id="TDW24271.1"/>
    </source>
</evidence>
<keyword evidence="2" id="KW-0812">Transmembrane</keyword>